<comment type="subcellular location">
    <subcellularLocation>
        <location evidence="2">Chromosome</location>
    </subcellularLocation>
    <subcellularLocation>
        <location evidence="1">Nucleus</location>
    </subcellularLocation>
</comment>
<dbReference type="EMBL" id="AP029266">
    <property type="protein sequence ID" value="BFG01079.1"/>
    <property type="molecule type" value="Genomic_DNA"/>
</dbReference>
<dbReference type="CDD" id="cd00024">
    <property type="entry name" value="CD_CSD"/>
    <property type="match status" value="2"/>
</dbReference>
<dbReference type="PANTHER" id="PTHR22812">
    <property type="entry name" value="CHROMOBOX PROTEIN"/>
    <property type="match status" value="1"/>
</dbReference>
<dbReference type="GO" id="GO:0005694">
    <property type="term" value="C:chromosome"/>
    <property type="evidence" value="ECO:0007669"/>
    <property type="project" value="UniProtKB-SubCell"/>
</dbReference>
<organism evidence="7 8">
    <name type="scientific">Drosophila madeirensis</name>
    <name type="common">Fruit fly</name>
    <dbReference type="NCBI Taxonomy" id="30013"/>
    <lineage>
        <taxon>Eukaryota</taxon>
        <taxon>Metazoa</taxon>
        <taxon>Ecdysozoa</taxon>
        <taxon>Arthropoda</taxon>
        <taxon>Hexapoda</taxon>
        <taxon>Insecta</taxon>
        <taxon>Pterygota</taxon>
        <taxon>Neoptera</taxon>
        <taxon>Endopterygota</taxon>
        <taxon>Diptera</taxon>
        <taxon>Brachycera</taxon>
        <taxon>Muscomorpha</taxon>
        <taxon>Ephydroidea</taxon>
        <taxon>Drosophilidae</taxon>
        <taxon>Drosophila</taxon>
        <taxon>Sophophora</taxon>
    </lineage>
</organism>
<keyword evidence="3" id="KW-0158">Chromosome</keyword>
<dbReference type="Gene3D" id="2.40.50.40">
    <property type="match status" value="2"/>
</dbReference>
<sequence length="431" mass="46013">MGKLGKKKVAEEMSRKKSEAEAKQKNGDGAVDSEDGIDSKDGSSDKIDAASSLSGSSSQKQRSNQQKRKSSVMVASAEAAAGASDAATKAKSKSKSKSKSIEGDSEDSDDLPLNGRKSSNSNGSNGGGPPAKKPRKQAKPKSTKSGTAPSTSTAAAAKGKASNNSKKKAVAQKIAANSDNDYEDAVDDESLAKSDDDSDFKQHDLEEEYEVEAITGHKKVRGASFFLVRWKGYSSDSDTWEPESELNCDDLIAVFRKKATSTHGGPLKGKGKGKSNDNGNAKAKSKKVASLKFAGAAAAGKSAGGKKAAHGKQSSSKKSTDDAEKEWVVERIIDFVDDDEAGGLYRIRWKGFGAKDDTWEPEMNLSCEGLIGKFKRGLVSQHNVDVKELRESPKKTKRLVNECYPRTNIANRIGRSSKRAAAKNRVFYGEE</sequence>
<name>A0AAU9FYZ7_DROMD</name>
<gene>
    <name evidence="7" type="ORF">DMAD_00918</name>
</gene>
<reference evidence="7 8" key="1">
    <citation type="submission" date="2024-02" db="EMBL/GenBank/DDBJ databases">
        <title>A chromosome-level genome assembly of Drosophila madeirensis, a fruit fly species endemic to Madeira island.</title>
        <authorList>
            <person name="Tomihara K."/>
            <person name="Llopart A."/>
            <person name="Yamamoto D."/>
        </authorList>
    </citation>
    <scope>NUCLEOTIDE SEQUENCE [LARGE SCALE GENOMIC DNA]</scope>
    <source>
        <strain evidence="7 8">RF1</strain>
    </source>
</reference>
<proteinExistence type="predicted"/>
<dbReference type="SMART" id="SM00298">
    <property type="entry name" value="CHROMO"/>
    <property type="match status" value="2"/>
</dbReference>
<feature type="compositionally biased region" description="Basic and acidic residues" evidence="5">
    <location>
        <begin position="190"/>
        <end position="202"/>
    </location>
</feature>
<evidence type="ECO:0000259" key="6">
    <source>
        <dbReference type="PROSITE" id="PS50013"/>
    </source>
</evidence>
<dbReference type="InterPro" id="IPR023780">
    <property type="entry name" value="Chromo_domain"/>
</dbReference>
<dbReference type="PROSITE" id="PS50013">
    <property type="entry name" value="CHROMO_2"/>
    <property type="match status" value="2"/>
</dbReference>
<accession>A0AAU9FYZ7</accession>
<evidence type="ECO:0000256" key="5">
    <source>
        <dbReference type="SAM" id="MobiDB-lite"/>
    </source>
</evidence>
<feature type="region of interest" description="Disordered" evidence="5">
    <location>
        <begin position="259"/>
        <end position="286"/>
    </location>
</feature>
<dbReference type="InterPro" id="IPR016197">
    <property type="entry name" value="Chromo-like_dom_sf"/>
</dbReference>
<feature type="domain" description="Chromo" evidence="6">
    <location>
        <begin position="327"/>
        <end position="376"/>
    </location>
</feature>
<dbReference type="InterPro" id="IPR000953">
    <property type="entry name" value="Chromo/chromo_shadow_dom"/>
</dbReference>
<dbReference type="SUPFAM" id="SSF54160">
    <property type="entry name" value="Chromo domain-like"/>
    <property type="match status" value="2"/>
</dbReference>
<keyword evidence="8" id="KW-1185">Reference proteome</keyword>
<evidence type="ECO:0000256" key="3">
    <source>
        <dbReference type="ARBA" id="ARBA00022454"/>
    </source>
</evidence>
<feature type="compositionally biased region" description="Low complexity" evidence="5">
    <location>
        <begin position="49"/>
        <end position="64"/>
    </location>
</feature>
<evidence type="ECO:0000256" key="4">
    <source>
        <dbReference type="ARBA" id="ARBA00023242"/>
    </source>
</evidence>
<dbReference type="AlphaFoldDB" id="A0AAU9FYZ7"/>
<keyword evidence="4" id="KW-0539">Nucleus</keyword>
<dbReference type="Proteomes" id="UP001500889">
    <property type="component" value="Chromosome A"/>
</dbReference>
<feature type="region of interest" description="Disordered" evidence="5">
    <location>
        <begin position="298"/>
        <end position="323"/>
    </location>
</feature>
<dbReference type="Pfam" id="PF00385">
    <property type="entry name" value="Chromo"/>
    <property type="match status" value="2"/>
</dbReference>
<evidence type="ECO:0000313" key="7">
    <source>
        <dbReference type="EMBL" id="BFG01079.1"/>
    </source>
</evidence>
<dbReference type="PROSITE" id="PS00598">
    <property type="entry name" value="CHROMO_1"/>
    <property type="match status" value="2"/>
</dbReference>
<feature type="compositionally biased region" description="Low complexity" evidence="5">
    <location>
        <begin position="75"/>
        <end position="89"/>
    </location>
</feature>
<feature type="compositionally biased region" description="Acidic residues" evidence="5">
    <location>
        <begin position="180"/>
        <end position="189"/>
    </location>
</feature>
<dbReference type="InterPro" id="IPR051219">
    <property type="entry name" value="Heterochromatin_chromo-domain"/>
</dbReference>
<dbReference type="InterPro" id="IPR023779">
    <property type="entry name" value="Chromodomain_CS"/>
</dbReference>
<feature type="domain" description="Chromo" evidence="6">
    <location>
        <begin position="209"/>
        <end position="267"/>
    </location>
</feature>
<protein>
    <submittedName>
        <fullName evidence="7">Chromodomain-helicase-DNA-binding protein 1</fullName>
    </submittedName>
</protein>
<feature type="compositionally biased region" description="Basic and acidic residues" evidence="5">
    <location>
        <begin position="8"/>
        <end position="26"/>
    </location>
</feature>
<evidence type="ECO:0000256" key="2">
    <source>
        <dbReference type="ARBA" id="ARBA00004286"/>
    </source>
</evidence>
<feature type="compositionally biased region" description="Low complexity" evidence="5">
    <location>
        <begin position="143"/>
        <end position="164"/>
    </location>
</feature>
<evidence type="ECO:0000256" key="1">
    <source>
        <dbReference type="ARBA" id="ARBA00004123"/>
    </source>
</evidence>
<evidence type="ECO:0000313" key="8">
    <source>
        <dbReference type="Proteomes" id="UP001500889"/>
    </source>
</evidence>
<feature type="compositionally biased region" description="Basic residues" evidence="5">
    <location>
        <begin position="132"/>
        <end position="142"/>
    </location>
</feature>
<feature type="region of interest" description="Disordered" evidence="5">
    <location>
        <begin position="1"/>
        <end position="202"/>
    </location>
</feature>
<feature type="compositionally biased region" description="Basic and acidic residues" evidence="5">
    <location>
        <begin position="37"/>
        <end position="48"/>
    </location>
</feature>
<dbReference type="GO" id="GO:0005634">
    <property type="term" value="C:nucleus"/>
    <property type="evidence" value="ECO:0007669"/>
    <property type="project" value="UniProtKB-SubCell"/>
</dbReference>